<evidence type="ECO:0000313" key="4">
    <source>
        <dbReference type="EMBL" id="QNK01375.1"/>
    </source>
</evidence>
<feature type="region of interest" description="Disordered" evidence="2">
    <location>
        <begin position="274"/>
        <end position="309"/>
    </location>
</feature>
<dbReference type="InterPro" id="IPR021104">
    <property type="entry name" value="KfrA_DNA-bd_N"/>
</dbReference>
<dbReference type="EMBL" id="CP060412">
    <property type="protein sequence ID" value="QNK01375.1"/>
    <property type="molecule type" value="Genomic_DNA"/>
</dbReference>
<feature type="coiled-coil region" evidence="1">
    <location>
        <begin position="145"/>
        <end position="268"/>
    </location>
</feature>
<dbReference type="KEGG" id="dtl:H8F01_20435"/>
<keyword evidence="4" id="KW-0238">DNA-binding</keyword>
<evidence type="ECO:0000259" key="3">
    <source>
        <dbReference type="Pfam" id="PF11740"/>
    </source>
</evidence>
<dbReference type="Pfam" id="PF11740">
    <property type="entry name" value="KfrA_N"/>
    <property type="match status" value="1"/>
</dbReference>
<evidence type="ECO:0000256" key="2">
    <source>
        <dbReference type="SAM" id="MobiDB-lite"/>
    </source>
</evidence>
<proteinExistence type="predicted"/>
<evidence type="ECO:0000313" key="5">
    <source>
        <dbReference type="Proteomes" id="UP000515873"/>
    </source>
</evidence>
<evidence type="ECO:0000256" key="1">
    <source>
        <dbReference type="SAM" id="Coils"/>
    </source>
</evidence>
<dbReference type="Proteomes" id="UP000515873">
    <property type="component" value="Chromosome"/>
</dbReference>
<keyword evidence="5" id="KW-1185">Reference proteome</keyword>
<dbReference type="RefSeq" id="WP_187056837.1">
    <property type="nucleotide sequence ID" value="NZ_CP060412.1"/>
</dbReference>
<protein>
    <submittedName>
        <fullName evidence="4">DNA-binding protein</fullName>
    </submittedName>
</protein>
<dbReference type="AlphaFoldDB" id="A0A7G8Q3L7"/>
<organism evidence="4 5">
    <name type="scientific">Dyella telluris</name>
    <dbReference type="NCBI Taxonomy" id="2763498"/>
    <lineage>
        <taxon>Bacteria</taxon>
        <taxon>Pseudomonadati</taxon>
        <taxon>Pseudomonadota</taxon>
        <taxon>Gammaproteobacteria</taxon>
        <taxon>Lysobacterales</taxon>
        <taxon>Rhodanobacteraceae</taxon>
        <taxon>Dyella</taxon>
    </lineage>
</organism>
<keyword evidence="1" id="KW-0175">Coiled coil</keyword>
<gene>
    <name evidence="4" type="ORF">H8F01_20435</name>
</gene>
<dbReference type="GO" id="GO:0003677">
    <property type="term" value="F:DNA binding"/>
    <property type="evidence" value="ECO:0007669"/>
    <property type="project" value="UniProtKB-KW"/>
</dbReference>
<accession>A0A7G8Q3L7</accession>
<feature type="domain" description="KfrA N-terminal DNA-binding" evidence="3">
    <location>
        <begin position="6"/>
        <end position="132"/>
    </location>
</feature>
<name>A0A7G8Q3L7_9GAMM</name>
<sequence>MARGITQDQVSAVAETILYVGENPTVEKVRAALGTGSPNTITRMLETWRGQLGDRLRQLSTLPEVPVPVGQAMVDLWRLAIEHAKHALDEHFSEENALLETAQAQLAQERGSWEQRLQVAETSLAQARAARDLAEHACNTLDGQLEDSHALRSDLQQQRDRLQVQYDQQATLLQSLRSQLDEHQAAMEAERERRDTHLRAVEDRAHLEVDRARQEAKQWQQRWESSERTSREVHTEMQSRIEMISDRARHLEQELASKMGQVTALEKALAEARFAAKTKPQQSKATAKVPAKRGQRPKSSARSATLKLP</sequence>
<reference evidence="4 5" key="1">
    <citation type="submission" date="2020-08" db="EMBL/GenBank/DDBJ databases">
        <title>Dyella sp. G9 isolated from forest soil.</title>
        <authorList>
            <person name="Fu J."/>
            <person name="Qiu L."/>
        </authorList>
    </citation>
    <scope>NUCLEOTIDE SEQUENCE [LARGE SCALE GENOMIC DNA]</scope>
    <source>
        <strain evidence="4 5">G9</strain>
    </source>
</reference>